<name>A0AA36C8B3_9BILA</name>
<evidence type="ECO:0000256" key="3">
    <source>
        <dbReference type="ARBA" id="ARBA00022989"/>
    </source>
</evidence>
<feature type="transmembrane region" description="Helical" evidence="5">
    <location>
        <begin position="319"/>
        <end position="340"/>
    </location>
</feature>
<comment type="caution">
    <text evidence="7">The sequence shown here is derived from an EMBL/GenBank/DDBJ whole genome shotgun (WGS) entry which is preliminary data.</text>
</comment>
<evidence type="ECO:0000313" key="7">
    <source>
        <dbReference type="EMBL" id="CAJ0562982.1"/>
    </source>
</evidence>
<keyword evidence="3 5" id="KW-1133">Transmembrane helix</keyword>
<dbReference type="InterPro" id="IPR036259">
    <property type="entry name" value="MFS_trans_sf"/>
</dbReference>
<evidence type="ECO:0000256" key="2">
    <source>
        <dbReference type="ARBA" id="ARBA00022692"/>
    </source>
</evidence>
<dbReference type="InterPro" id="IPR020846">
    <property type="entry name" value="MFS_dom"/>
</dbReference>
<dbReference type="Proteomes" id="UP001177023">
    <property type="component" value="Unassembled WGS sequence"/>
</dbReference>
<proteinExistence type="predicted"/>
<dbReference type="PANTHER" id="PTHR11662">
    <property type="entry name" value="SOLUTE CARRIER FAMILY 17"/>
    <property type="match status" value="1"/>
</dbReference>
<feature type="transmembrane region" description="Helical" evidence="5">
    <location>
        <begin position="180"/>
        <end position="199"/>
    </location>
</feature>
<dbReference type="EMBL" id="CATQJA010000676">
    <property type="protein sequence ID" value="CAJ0562982.1"/>
    <property type="molecule type" value="Genomic_DNA"/>
</dbReference>
<feature type="transmembrane region" description="Helical" evidence="5">
    <location>
        <begin position="248"/>
        <end position="267"/>
    </location>
</feature>
<dbReference type="GO" id="GO:0006820">
    <property type="term" value="P:monoatomic anion transport"/>
    <property type="evidence" value="ECO:0007669"/>
    <property type="project" value="TreeGrafter"/>
</dbReference>
<evidence type="ECO:0000256" key="1">
    <source>
        <dbReference type="ARBA" id="ARBA00004141"/>
    </source>
</evidence>
<dbReference type="InterPro" id="IPR011701">
    <property type="entry name" value="MFS"/>
</dbReference>
<reference evidence="7" key="1">
    <citation type="submission" date="2023-06" db="EMBL/GenBank/DDBJ databases">
        <authorList>
            <person name="Delattre M."/>
        </authorList>
    </citation>
    <scope>NUCLEOTIDE SEQUENCE</scope>
    <source>
        <strain evidence="7">AF72</strain>
    </source>
</reference>
<accession>A0AA36C8B3</accession>
<feature type="domain" description="Major facilitator superfamily (MFS) profile" evidence="6">
    <location>
        <begin position="1"/>
        <end position="439"/>
    </location>
</feature>
<dbReference type="Pfam" id="PF07690">
    <property type="entry name" value="MFS_1"/>
    <property type="match status" value="1"/>
</dbReference>
<gene>
    <name evidence="7" type="ORF">MSPICULIGERA_LOCUS2293</name>
</gene>
<keyword evidence="2 5" id="KW-0812">Transmembrane</keyword>
<evidence type="ECO:0000256" key="4">
    <source>
        <dbReference type="ARBA" id="ARBA00023136"/>
    </source>
</evidence>
<dbReference type="AlphaFoldDB" id="A0AA36C8B3"/>
<dbReference type="InterPro" id="IPR050382">
    <property type="entry name" value="MFS_Na/Anion_cotransporter"/>
</dbReference>
<dbReference type="SUPFAM" id="SSF103473">
    <property type="entry name" value="MFS general substrate transporter"/>
    <property type="match status" value="1"/>
</dbReference>
<dbReference type="PROSITE" id="PS50850">
    <property type="entry name" value="MFS"/>
    <property type="match status" value="1"/>
</dbReference>
<feature type="transmembrane region" description="Helical" evidence="5">
    <location>
        <begin position="287"/>
        <end position="307"/>
    </location>
</feature>
<dbReference type="PANTHER" id="PTHR11662:SF405">
    <property type="entry name" value="PROTEIN CBG12249"/>
    <property type="match status" value="1"/>
</dbReference>
<feature type="transmembrane region" description="Helical" evidence="5">
    <location>
        <begin position="396"/>
        <end position="417"/>
    </location>
</feature>
<sequence length="439" mass="48742">MGITCMVNSTAYAPEELKNFYKNEPIDHSHDVCKPIVDESVAKEDGYVGYLMWSPSMQSALFGAIFYGGLVTMAFSGYLADRYGPKMLLVAAVIDCVVFTMIGPTLAERSYPAFFASRAMMGIGIGCVQPCINSMASKWFPSYEKSTAGALYTTGNQLASSFTSFFVAELCASSLGWPSFFYFFGGVGLLWSVFWIIFVTNSPQDNRWTGEQEKEFLEREVLSRKQKDMLVRQGLPIRHLLFNRTMQAIYFCQFAFSLCAVIMQSFLPTYFKDHLFLPIHLNGLYNIAPFFTQIVSKNIAAILSDYLKKRELVDSDTLVKFFQGCGSIGVSIILFLLAWLPSCENPAVALYLLSAYVAPQYSGTISSISTGYATVASLAGPNIIALIDYLDLPNKWLIVFGLCATIQFCAGCFFVCFGQAKIQSWAQPKDSIDLTTAQK</sequence>
<feature type="non-terminal residue" evidence="7">
    <location>
        <position position="1"/>
    </location>
</feature>
<evidence type="ECO:0000256" key="5">
    <source>
        <dbReference type="SAM" id="Phobius"/>
    </source>
</evidence>
<feature type="transmembrane region" description="Helical" evidence="5">
    <location>
        <begin position="87"/>
        <end position="107"/>
    </location>
</feature>
<keyword evidence="4 5" id="KW-0472">Membrane</keyword>
<evidence type="ECO:0000259" key="6">
    <source>
        <dbReference type="PROSITE" id="PS50850"/>
    </source>
</evidence>
<feature type="transmembrane region" description="Helical" evidence="5">
    <location>
        <begin position="60"/>
        <end position="80"/>
    </location>
</feature>
<keyword evidence="8" id="KW-1185">Reference proteome</keyword>
<dbReference type="Gene3D" id="1.20.1250.20">
    <property type="entry name" value="MFS general substrate transporter like domains"/>
    <property type="match status" value="2"/>
</dbReference>
<protein>
    <recommendedName>
        <fullName evidence="6">Major facilitator superfamily (MFS) profile domain-containing protein</fullName>
    </recommendedName>
</protein>
<dbReference type="GO" id="GO:0022857">
    <property type="term" value="F:transmembrane transporter activity"/>
    <property type="evidence" value="ECO:0007669"/>
    <property type="project" value="InterPro"/>
</dbReference>
<comment type="subcellular location">
    <subcellularLocation>
        <location evidence="1">Membrane</location>
        <topology evidence="1">Multi-pass membrane protein</topology>
    </subcellularLocation>
</comment>
<dbReference type="GO" id="GO:0016020">
    <property type="term" value="C:membrane"/>
    <property type="evidence" value="ECO:0007669"/>
    <property type="project" value="UniProtKB-SubCell"/>
</dbReference>
<evidence type="ECO:0000313" key="8">
    <source>
        <dbReference type="Proteomes" id="UP001177023"/>
    </source>
</evidence>
<organism evidence="7 8">
    <name type="scientific">Mesorhabditis spiculigera</name>
    <dbReference type="NCBI Taxonomy" id="96644"/>
    <lineage>
        <taxon>Eukaryota</taxon>
        <taxon>Metazoa</taxon>
        <taxon>Ecdysozoa</taxon>
        <taxon>Nematoda</taxon>
        <taxon>Chromadorea</taxon>
        <taxon>Rhabditida</taxon>
        <taxon>Rhabditina</taxon>
        <taxon>Rhabditomorpha</taxon>
        <taxon>Rhabditoidea</taxon>
        <taxon>Rhabditidae</taxon>
        <taxon>Mesorhabditinae</taxon>
        <taxon>Mesorhabditis</taxon>
    </lineage>
</organism>